<keyword evidence="2" id="KW-0472">Membrane</keyword>
<sequence>MVRNGREQTWMWKDEEDREEEEEEEARISGMKFKAEMYPRFQGRTLRRLRHFWQVLLSYLALYVCVSLSISVLLYDGQFEELSARVLMLRSALNSDYHLTLPIFVHPMP</sequence>
<reference evidence="4" key="1">
    <citation type="submission" date="2025-08" db="UniProtKB">
        <authorList>
            <consortium name="RefSeq"/>
        </authorList>
    </citation>
    <scope>IDENTIFICATION</scope>
    <source>
        <tissue evidence="4">Seedling</tissue>
    </source>
</reference>
<dbReference type="GeneID" id="112493233"/>
<feature type="transmembrane region" description="Helical" evidence="2">
    <location>
        <begin position="52"/>
        <end position="75"/>
    </location>
</feature>
<dbReference type="RefSeq" id="XP_060669570.1">
    <property type="nucleotide sequence ID" value="XM_060813587.1"/>
</dbReference>
<feature type="compositionally biased region" description="Acidic residues" evidence="1">
    <location>
        <begin position="14"/>
        <end position="25"/>
    </location>
</feature>
<proteinExistence type="predicted"/>
<dbReference type="Proteomes" id="UP001652623">
    <property type="component" value="Chromosome 12"/>
</dbReference>
<feature type="region of interest" description="Disordered" evidence="1">
    <location>
        <begin position="1"/>
        <end position="25"/>
    </location>
</feature>
<keyword evidence="2" id="KW-1133">Transmembrane helix</keyword>
<evidence type="ECO:0000256" key="1">
    <source>
        <dbReference type="SAM" id="MobiDB-lite"/>
    </source>
</evidence>
<evidence type="ECO:0000313" key="4">
    <source>
        <dbReference type="RefSeq" id="XP_060669570.1"/>
    </source>
</evidence>
<gene>
    <name evidence="4" type="primary">LOC112493233</name>
</gene>
<evidence type="ECO:0000313" key="3">
    <source>
        <dbReference type="Proteomes" id="UP001652623"/>
    </source>
</evidence>
<accession>A0ABM3ZYM7</accession>
<organism evidence="3 4">
    <name type="scientific">Ziziphus jujuba</name>
    <name type="common">Chinese jujube</name>
    <name type="synonym">Ziziphus sativa</name>
    <dbReference type="NCBI Taxonomy" id="326968"/>
    <lineage>
        <taxon>Eukaryota</taxon>
        <taxon>Viridiplantae</taxon>
        <taxon>Streptophyta</taxon>
        <taxon>Embryophyta</taxon>
        <taxon>Tracheophyta</taxon>
        <taxon>Spermatophyta</taxon>
        <taxon>Magnoliopsida</taxon>
        <taxon>eudicotyledons</taxon>
        <taxon>Gunneridae</taxon>
        <taxon>Pentapetalae</taxon>
        <taxon>rosids</taxon>
        <taxon>fabids</taxon>
        <taxon>Rosales</taxon>
        <taxon>Rhamnaceae</taxon>
        <taxon>Paliureae</taxon>
        <taxon>Ziziphus</taxon>
    </lineage>
</organism>
<protein>
    <submittedName>
        <fullName evidence="4">Uncharacterized protein LOC112493233</fullName>
    </submittedName>
</protein>
<keyword evidence="3" id="KW-1185">Reference proteome</keyword>
<evidence type="ECO:0000256" key="2">
    <source>
        <dbReference type="SAM" id="Phobius"/>
    </source>
</evidence>
<keyword evidence="2" id="KW-0812">Transmembrane</keyword>
<name>A0ABM3ZYM7_ZIZJJ</name>